<keyword evidence="7" id="KW-0206">Cytoskeleton</keyword>
<evidence type="ECO:0000256" key="1">
    <source>
        <dbReference type="ARBA" id="ARBA00004611"/>
    </source>
</evidence>
<comment type="caution">
    <text evidence="10">The sequence shown here is derived from an EMBL/GenBank/DDBJ whole genome shotgun (WGS) entry which is preliminary data.</text>
</comment>
<organism evidence="10 11">
    <name type="scientific">Planoprotostelium fungivorum</name>
    <dbReference type="NCBI Taxonomy" id="1890364"/>
    <lineage>
        <taxon>Eukaryota</taxon>
        <taxon>Amoebozoa</taxon>
        <taxon>Evosea</taxon>
        <taxon>Variosea</taxon>
        <taxon>Cavosteliida</taxon>
        <taxon>Cavosteliaceae</taxon>
        <taxon>Planoprotostelium</taxon>
    </lineage>
</organism>
<dbReference type="InParanoid" id="A0A2P6NLC1"/>
<dbReference type="OrthoDB" id="313308at2759"/>
<dbReference type="AlphaFoldDB" id="A0A2P6NLC1"/>
<keyword evidence="4" id="KW-0597">Phosphoprotein</keyword>
<keyword evidence="3" id="KW-0963">Cytoplasm</keyword>
<protein>
    <submittedName>
        <fullName evidence="10">Radial spoke 3 protein</fullName>
    </submittedName>
</protein>
<feature type="compositionally biased region" description="Polar residues" evidence="9">
    <location>
        <begin position="35"/>
        <end position="45"/>
    </location>
</feature>
<feature type="region of interest" description="Disordered" evidence="9">
    <location>
        <begin position="196"/>
        <end position="228"/>
    </location>
</feature>
<comment type="subcellular location">
    <subcellularLocation>
        <location evidence="1">Cytoplasm</location>
        <location evidence="1">Cytoskeleton</location>
        <location evidence="1">Flagellum axoneme</location>
    </subcellularLocation>
</comment>
<name>A0A2P6NLC1_9EUKA</name>
<evidence type="ECO:0000256" key="2">
    <source>
        <dbReference type="ARBA" id="ARBA00006737"/>
    </source>
</evidence>
<dbReference type="Pfam" id="PF06098">
    <property type="entry name" value="Radial_spoke_3"/>
    <property type="match status" value="1"/>
</dbReference>
<evidence type="ECO:0000256" key="4">
    <source>
        <dbReference type="ARBA" id="ARBA00022553"/>
    </source>
</evidence>
<accession>A0A2P6NLC1</accession>
<keyword evidence="8" id="KW-0966">Cell projection</keyword>
<feature type="compositionally biased region" description="Basic and acidic residues" evidence="9">
    <location>
        <begin position="204"/>
        <end position="228"/>
    </location>
</feature>
<dbReference type="GO" id="GO:0005929">
    <property type="term" value="C:cilium"/>
    <property type="evidence" value="ECO:0007669"/>
    <property type="project" value="TreeGrafter"/>
</dbReference>
<evidence type="ECO:0000256" key="9">
    <source>
        <dbReference type="SAM" id="MobiDB-lite"/>
    </source>
</evidence>
<feature type="compositionally biased region" description="Polar residues" evidence="9">
    <location>
        <begin position="84"/>
        <end position="95"/>
    </location>
</feature>
<dbReference type="Proteomes" id="UP000241769">
    <property type="component" value="Unassembled WGS sequence"/>
</dbReference>
<evidence type="ECO:0000256" key="5">
    <source>
        <dbReference type="ARBA" id="ARBA00022846"/>
    </source>
</evidence>
<dbReference type="PANTHER" id="PTHR21648:SF0">
    <property type="entry name" value="RADIAL SPOKE HEAD PROTEIN 3 HOMOLOG"/>
    <property type="match status" value="1"/>
</dbReference>
<keyword evidence="6" id="KW-0969">Cilium</keyword>
<dbReference type="InterPro" id="IPR009290">
    <property type="entry name" value="Radial_spoke_3"/>
</dbReference>
<keyword evidence="11" id="KW-1185">Reference proteome</keyword>
<feature type="region of interest" description="Disordered" evidence="9">
    <location>
        <begin position="348"/>
        <end position="381"/>
    </location>
</feature>
<evidence type="ECO:0000313" key="11">
    <source>
        <dbReference type="Proteomes" id="UP000241769"/>
    </source>
</evidence>
<feature type="compositionally biased region" description="Basic and acidic residues" evidence="9">
    <location>
        <begin position="68"/>
        <end position="83"/>
    </location>
</feature>
<evidence type="ECO:0000256" key="3">
    <source>
        <dbReference type="ARBA" id="ARBA00022490"/>
    </source>
</evidence>
<keyword evidence="5" id="KW-0282">Flagellum</keyword>
<dbReference type="PANTHER" id="PTHR21648">
    <property type="entry name" value="FLAGELLAR RADIAL SPOKE PROTEIN 3"/>
    <property type="match status" value="1"/>
</dbReference>
<evidence type="ECO:0000256" key="7">
    <source>
        <dbReference type="ARBA" id="ARBA00023212"/>
    </source>
</evidence>
<evidence type="ECO:0000256" key="8">
    <source>
        <dbReference type="ARBA" id="ARBA00023273"/>
    </source>
</evidence>
<reference evidence="10 11" key="1">
    <citation type="journal article" date="2018" name="Genome Biol. Evol.">
        <title>Multiple Roots of Fruiting Body Formation in Amoebozoa.</title>
        <authorList>
            <person name="Hillmann F."/>
            <person name="Forbes G."/>
            <person name="Novohradska S."/>
            <person name="Ferling I."/>
            <person name="Riege K."/>
            <person name="Groth M."/>
            <person name="Westermann M."/>
            <person name="Marz M."/>
            <person name="Spaller T."/>
            <person name="Winckler T."/>
            <person name="Schaap P."/>
            <person name="Glockner G."/>
        </authorList>
    </citation>
    <scope>NUCLEOTIDE SEQUENCE [LARGE SCALE GENOMIC DNA]</scope>
    <source>
        <strain evidence="10 11">Jena</strain>
    </source>
</reference>
<feature type="compositionally biased region" description="Acidic residues" evidence="9">
    <location>
        <begin position="355"/>
        <end position="381"/>
    </location>
</feature>
<gene>
    <name evidence="10" type="ORF">PROFUN_07824</name>
</gene>
<evidence type="ECO:0000313" key="10">
    <source>
        <dbReference type="EMBL" id="PRP84722.1"/>
    </source>
</evidence>
<dbReference type="EMBL" id="MDYQ01000057">
    <property type="protein sequence ID" value="PRP84722.1"/>
    <property type="molecule type" value="Genomic_DNA"/>
</dbReference>
<comment type="similarity">
    <text evidence="2">Belongs to the flagellar radial spoke RSP3 family.</text>
</comment>
<sequence>MMTGPRSSVSITYAFTSPPRALSNTKKKFRDPNESLDSISNNLYNIMTDPRIKRGTTVTGPPPPLDLQRQDVEKKARERESRVQENNSNSMRPNTSQMELLATLPTLSSQMFDSGQDYLEQIDRPIEKDVDMHPTDRPSSPVFVPKKEGKEAATQVWENDLFDFDKEVEPLLAALLAKVLEQSLWEVRDEEERKGIAEYQQTTDENRAVDLKETQRREEEERKKEEQKNIRLEEEKRRLEREKKWREKEAAKPMVQRPKTPPAVLDKQESIVKEVHDQFMPWLFGQVNLHLDDRDLSRSLVNDLISSALEKAKKMHREAKERAALEAEQARLREEEIGLFIEVPVKVEIERPQEEEPLTEEMESDQTDSEDQEDESEDEEA</sequence>
<feature type="region of interest" description="Disordered" evidence="9">
    <location>
        <begin position="19"/>
        <end position="95"/>
    </location>
</feature>
<proteinExistence type="inferred from homology"/>
<dbReference type="STRING" id="1890364.A0A2P6NLC1"/>
<evidence type="ECO:0000256" key="6">
    <source>
        <dbReference type="ARBA" id="ARBA00023069"/>
    </source>
</evidence>